<sequence>MGYSIQPLRYARERLPKENDDSNNEKEGYTVSKMILQSRSILYQQCSNLHLSLYAQPRPNALLFSLYKKAVLSPSPPRRRCSDAHIWCLKTHELCC</sequence>
<comment type="caution">
    <text evidence="2">The sequence shown here is derived from an EMBL/GenBank/DDBJ whole genome shotgun (WGS) entry which is preliminary data.</text>
</comment>
<proteinExistence type="predicted"/>
<accession>A0ABD1I1M8</accession>
<dbReference type="Proteomes" id="UP001567538">
    <property type="component" value="Unassembled WGS sequence"/>
</dbReference>
<evidence type="ECO:0000313" key="3">
    <source>
        <dbReference type="Proteomes" id="UP001567538"/>
    </source>
</evidence>
<name>A0ABD1I1M8_SALDI</name>
<keyword evidence="3" id="KW-1185">Reference proteome</keyword>
<feature type="region of interest" description="Disordered" evidence="1">
    <location>
        <begin position="1"/>
        <end position="29"/>
    </location>
</feature>
<dbReference type="EMBL" id="JBEAFC010000003">
    <property type="protein sequence ID" value="KAL1561929.1"/>
    <property type="molecule type" value="Genomic_DNA"/>
</dbReference>
<evidence type="ECO:0000256" key="1">
    <source>
        <dbReference type="SAM" id="MobiDB-lite"/>
    </source>
</evidence>
<evidence type="ECO:0000313" key="2">
    <source>
        <dbReference type="EMBL" id="KAL1561929.1"/>
    </source>
</evidence>
<organism evidence="2 3">
    <name type="scientific">Salvia divinorum</name>
    <name type="common">Maria pastora</name>
    <name type="synonym">Diviner's sage</name>
    <dbReference type="NCBI Taxonomy" id="28513"/>
    <lineage>
        <taxon>Eukaryota</taxon>
        <taxon>Viridiplantae</taxon>
        <taxon>Streptophyta</taxon>
        <taxon>Embryophyta</taxon>
        <taxon>Tracheophyta</taxon>
        <taxon>Spermatophyta</taxon>
        <taxon>Magnoliopsida</taxon>
        <taxon>eudicotyledons</taxon>
        <taxon>Gunneridae</taxon>
        <taxon>Pentapetalae</taxon>
        <taxon>asterids</taxon>
        <taxon>lamiids</taxon>
        <taxon>Lamiales</taxon>
        <taxon>Lamiaceae</taxon>
        <taxon>Nepetoideae</taxon>
        <taxon>Mentheae</taxon>
        <taxon>Salviinae</taxon>
        <taxon>Salvia</taxon>
        <taxon>Salvia subgen. Calosphace</taxon>
    </lineage>
</organism>
<protein>
    <submittedName>
        <fullName evidence="2">Uncharacterized protein</fullName>
    </submittedName>
</protein>
<dbReference type="AlphaFoldDB" id="A0ABD1I1M8"/>
<feature type="compositionally biased region" description="Basic and acidic residues" evidence="1">
    <location>
        <begin position="10"/>
        <end position="28"/>
    </location>
</feature>
<gene>
    <name evidence="2" type="ORF">AAHA92_04565</name>
</gene>
<reference evidence="2 3" key="1">
    <citation type="submission" date="2024-06" db="EMBL/GenBank/DDBJ databases">
        <title>A chromosome level genome sequence of Diviner's sage (Salvia divinorum).</title>
        <authorList>
            <person name="Ford S.A."/>
            <person name="Ro D.-K."/>
            <person name="Ness R.W."/>
            <person name="Phillips M.A."/>
        </authorList>
    </citation>
    <scope>NUCLEOTIDE SEQUENCE [LARGE SCALE GENOMIC DNA]</scope>
    <source>
        <strain evidence="2">SAF-2024a</strain>
        <tissue evidence="2">Leaf</tissue>
    </source>
</reference>